<protein>
    <submittedName>
        <fullName evidence="1">Uncharacterized protein</fullName>
    </submittedName>
</protein>
<evidence type="ECO:0000313" key="2">
    <source>
        <dbReference type="Proteomes" id="UP000692954"/>
    </source>
</evidence>
<keyword evidence="2" id="KW-1185">Reference proteome</keyword>
<sequence length="135" mass="15502">MSNQTKTWVDQVSDTISDVTGSIRTNVQQPICDVVNQIPFQEWKQTYYLPLSKEYDQWPSRFTQFKYNQILILGNENQRLISLGLSTLAVVSITKKFTSGIFPLIRNSVMTYFGLGLVIAPEVYNPLLVKKNHNK</sequence>
<evidence type="ECO:0000313" key="1">
    <source>
        <dbReference type="EMBL" id="CAD8077910.1"/>
    </source>
</evidence>
<proteinExistence type="predicted"/>
<dbReference type="EMBL" id="CAJJDN010000037">
    <property type="protein sequence ID" value="CAD8077910.1"/>
    <property type="molecule type" value="Genomic_DNA"/>
</dbReference>
<dbReference type="AlphaFoldDB" id="A0A8S1MBX4"/>
<organism evidence="1 2">
    <name type="scientific">Paramecium sonneborni</name>
    <dbReference type="NCBI Taxonomy" id="65129"/>
    <lineage>
        <taxon>Eukaryota</taxon>
        <taxon>Sar</taxon>
        <taxon>Alveolata</taxon>
        <taxon>Ciliophora</taxon>
        <taxon>Intramacronucleata</taxon>
        <taxon>Oligohymenophorea</taxon>
        <taxon>Peniculida</taxon>
        <taxon>Parameciidae</taxon>
        <taxon>Paramecium</taxon>
    </lineage>
</organism>
<accession>A0A8S1MBX4</accession>
<dbReference type="Proteomes" id="UP000692954">
    <property type="component" value="Unassembled WGS sequence"/>
</dbReference>
<reference evidence="1" key="1">
    <citation type="submission" date="2021-01" db="EMBL/GenBank/DDBJ databases">
        <authorList>
            <consortium name="Genoscope - CEA"/>
            <person name="William W."/>
        </authorList>
    </citation>
    <scope>NUCLEOTIDE SEQUENCE</scope>
</reference>
<comment type="caution">
    <text evidence="1">The sequence shown here is derived from an EMBL/GenBank/DDBJ whole genome shotgun (WGS) entry which is preliminary data.</text>
</comment>
<gene>
    <name evidence="1" type="ORF">PSON_ATCC_30995.1.T0370017</name>
</gene>
<dbReference type="OrthoDB" id="290344at2759"/>
<name>A0A8S1MBX4_9CILI</name>